<feature type="transmembrane region" description="Helical" evidence="2">
    <location>
        <begin position="105"/>
        <end position="126"/>
    </location>
</feature>
<reference evidence="4 5" key="1">
    <citation type="submission" date="2021-01" db="EMBL/GenBank/DDBJ databases">
        <title>Paenibacillus sp.nov. isolated from the rhizosphere soil of tomato plant.</title>
        <authorList>
            <person name="Thin K.K."/>
            <person name="Zhang X."/>
            <person name="He S."/>
        </authorList>
    </citation>
    <scope>NUCLEOTIDE SEQUENCE [LARGE SCALE GENOMIC DNA]</scope>
    <source>
        <strain evidence="4 5">DXFW5</strain>
    </source>
</reference>
<dbReference type="RefSeq" id="WP_193418056.1">
    <property type="nucleotide sequence ID" value="NZ_JADCNN020000017.1"/>
</dbReference>
<proteinExistence type="predicted"/>
<keyword evidence="2" id="KW-0472">Membrane</keyword>
<keyword evidence="2" id="KW-1133">Transmembrane helix</keyword>
<dbReference type="EMBL" id="JADCNN020000017">
    <property type="protein sequence ID" value="MBM6997297.1"/>
    <property type="molecule type" value="Genomic_DNA"/>
</dbReference>
<dbReference type="Gene3D" id="2.70.70.10">
    <property type="entry name" value="Glucose Permease (Domain IIA)"/>
    <property type="match status" value="1"/>
</dbReference>
<dbReference type="SUPFAM" id="SSF51261">
    <property type="entry name" value="Duplicated hybrid motif"/>
    <property type="match status" value="1"/>
</dbReference>
<dbReference type="PANTHER" id="PTHR21666">
    <property type="entry name" value="PEPTIDASE-RELATED"/>
    <property type="match status" value="1"/>
</dbReference>
<evidence type="ECO:0000313" key="5">
    <source>
        <dbReference type="Proteomes" id="UP001516620"/>
    </source>
</evidence>
<dbReference type="InterPro" id="IPR016047">
    <property type="entry name" value="M23ase_b-sheet_dom"/>
</dbReference>
<organism evidence="4 5">
    <name type="scientific">Paenibacillus rhizolycopersici</name>
    <dbReference type="NCBI Taxonomy" id="2780073"/>
    <lineage>
        <taxon>Bacteria</taxon>
        <taxon>Bacillati</taxon>
        <taxon>Bacillota</taxon>
        <taxon>Bacilli</taxon>
        <taxon>Bacillales</taxon>
        <taxon>Paenibacillaceae</taxon>
        <taxon>Paenibacillus</taxon>
    </lineage>
</organism>
<dbReference type="InterPro" id="IPR050570">
    <property type="entry name" value="Cell_wall_metabolism_enzyme"/>
</dbReference>
<evidence type="ECO:0000256" key="1">
    <source>
        <dbReference type="SAM" id="MobiDB-lite"/>
    </source>
</evidence>
<evidence type="ECO:0000313" key="4">
    <source>
        <dbReference type="EMBL" id="MBM6997297.1"/>
    </source>
</evidence>
<gene>
    <name evidence="4" type="ORF">IM700_016675</name>
</gene>
<dbReference type="Pfam" id="PF01551">
    <property type="entry name" value="Peptidase_M23"/>
    <property type="match status" value="1"/>
</dbReference>
<dbReference type="Proteomes" id="UP001516620">
    <property type="component" value="Unassembled WGS sequence"/>
</dbReference>
<protein>
    <submittedName>
        <fullName evidence="4">M23 family metallopeptidase</fullName>
    </submittedName>
</protein>
<evidence type="ECO:0000256" key="2">
    <source>
        <dbReference type="SAM" id="Phobius"/>
    </source>
</evidence>
<accession>A0ABS2H791</accession>
<dbReference type="PANTHER" id="PTHR21666:SF270">
    <property type="entry name" value="MUREIN HYDROLASE ACTIVATOR ENVC"/>
    <property type="match status" value="1"/>
</dbReference>
<feature type="region of interest" description="Disordered" evidence="1">
    <location>
        <begin position="1"/>
        <end position="60"/>
    </location>
</feature>
<keyword evidence="2" id="KW-0812">Transmembrane</keyword>
<feature type="domain" description="M23ase beta-sheet core" evidence="3">
    <location>
        <begin position="205"/>
        <end position="298"/>
    </location>
</feature>
<comment type="caution">
    <text evidence="4">The sequence shown here is derived from an EMBL/GenBank/DDBJ whole genome shotgun (WGS) entry which is preliminary data.</text>
</comment>
<dbReference type="CDD" id="cd12797">
    <property type="entry name" value="M23_peptidase"/>
    <property type="match status" value="1"/>
</dbReference>
<keyword evidence="5" id="KW-1185">Reference proteome</keyword>
<evidence type="ECO:0000259" key="3">
    <source>
        <dbReference type="Pfam" id="PF01551"/>
    </source>
</evidence>
<feature type="compositionally biased region" description="Basic residues" evidence="1">
    <location>
        <begin position="1"/>
        <end position="13"/>
    </location>
</feature>
<name>A0ABS2H791_9BACL</name>
<sequence>MDVKSNVKKRRAERIRQLTLEDAVGPGPLRPERGWESAPGQAAVPQREQTGRNAKGERADFTVSDPDPELLWKRGQGRWQDPYGGAYGSRTEDPIVPGPRKRSTFWTALFVRLVISSLLFAAVWGMNRYEPSWATPIRAFIAKSLTVEMDFQAVEAWYTRYFGGAPSFIPIFKTNEDSGLRVGAAAGFSSPIAGHLASPFALSLKGIEIIPDTGSSQVKTIETGRVLRVARDAVTGQTVTVQHAGGYVSVYGHLEQISVEKGDWLEGGDVLGSLPPRTQSPLPTLYFAIQKDDRYIDPADVIPFD</sequence>
<dbReference type="InterPro" id="IPR011055">
    <property type="entry name" value="Dup_hybrid_motif"/>
</dbReference>